<dbReference type="InterPro" id="IPR022082">
    <property type="entry name" value="Noelin_dom"/>
</dbReference>
<keyword evidence="7" id="KW-0325">Glycoprotein</keyword>
<sequence length="531" mass="59388">MEAFVLTLLIVSALCDGLPTQETIEWSHGNFSDPGLLVTGESTSDGTCVCKVQVPATVICTDYQAESNLQKLQEIQQQVSQLTLEVKKLNETTNLHSQLFAAFESNLTEVTSTFELIEGGQVLVTRLEIEGVLSRIRSMESTLYSLREWHGIETDVAHMSRIQIMMNEASNITKIMDAMASQNIIDDSAAMQREILSLTDQLRSCNDHVTSAGGDGGSQLAGVATEMPATGQQDKVDESDTLPRLWPAKKTQNSCGKLLDVSEPYTVRGNLLTNGTWMRDPLMNTDIVYYHGFKSGYRTSDSPTYFKSGSSVKSFQRGETHQIAGESLEFVVESVVRNGVVYTYSRSEITERYHDYYHRTRTVYEQNLSKIELSHSLFPPRATDDEFQRGVTATELEQARYLPPTVVPNADLTVDESGLWLLYGDSRGMLTVSKVDPDTLQFNHTLHAAYPKDRLGNCFVACAKVYCVDSYTDFDSRVSYFVDTESGFEGFTNIPFIIKYGSLSSLEYNPYDQLLYGWDNGHAVIYSLTFE</sequence>
<dbReference type="KEGG" id="aplc:110980965"/>
<dbReference type="InterPro" id="IPR050605">
    <property type="entry name" value="Olfactomedin-like_domain"/>
</dbReference>
<dbReference type="PROSITE" id="PS51132">
    <property type="entry name" value="OLF"/>
    <property type="match status" value="1"/>
</dbReference>
<evidence type="ECO:0000256" key="6">
    <source>
        <dbReference type="ARBA" id="ARBA00023157"/>
    </source>
</evidence>
<dbReference type="Pfam" id="PF02191">
    <property type="entry name" value="OLF"/>
    <property type="match status" value="1"/>
</dbReference>
<evidence type="ECO:0000256" key="10">
    <source>
        <dbReference type="SAM" id="Coils"/>
    </source>
</evidence>
<feature type="signal peptide" evidence="11">
    <location>
        <begin position="1"/>
        <end position="17"/>
    </location>
</feature>
<evidence type="ECO:0000313" key="14">
    <source>
        <dbReference type="RefSeq" id="XP_022093752.1"/>
    </source>
</evidence>
<feature type="domain" description="Olfactomedin-like" evidence="12">
    <location>
        <begin position="254"/>
        <end position="531"/>
    </location>
</feature>
<dbReference type="GeneID" id="110980965"/>
<keyword evidence="3 11" id="KW-0732">Signal</keyword>
<evidence type="ECO:0000256" key="11">
    <source>
        <dbReference type="SAM" id="SignalP"/>
    </source>
</evidence>
<evidence type="ECO:0000256" key="7">
    <source>
        <dbReference type="ARBA" id="ARBA00023180"/>
    </source>
</evidence>
<comment type="caution">
    <text evidence="9">Lacks conserved residue(s) required for the propagation of feature annotation.</text>
</comment>
<accession>A0A8B7YKG1</accession>
<evidence type="ECO:0000256" key="5">
    <source>
        <dbReference type="ARBA" id="ARBA00023054"/>
    </source>
</evidence>
<evidence type="ECO:0000256" key="3">
    <source>
        <dbReference type="ARBA" id="ARBA00022729"/>
    </source>
</evidence>
<keyword evidence="6" id="KW-1015">Disulfide bond</keyword>
<dbReference type="RefSeq" id="XP_022093753.1">
    <property type="nucleotide sequence ID" value="XM_022238061.1"/>
</dbReference>
<feature type="chain" id="PRO_5044665579" evidence="11">
    <location>
        <begin position="18"/>
        <end position="531"/>
    </location>
</feature>
<organism evidence="13 15">
    <name type="scientific">Acanthaster planci</name>
    <name type="common">Crown-of-thorns starfish</name>
    <dbReference type="NCBI Taxonomy" id="133434"/>
    <lineage>
        <taxon>Eukaryota</taxon>
        <taxon>Metazoa</taxon>
        <taxon>Echinodermata</taxon>
        <taxon>Eleutherozoa</taxon>
        <taxon>Asterozoa</taxon>
        <taxon>Asteroidea</taxon>
        <taxon>Valvatacea</taxon>
        <taxon>Valvatida</taxon>
        <taxon>Acanthasteridae</taxon>
        <taxon>Acanthaster</taxon>
    </lineage>
</organism>
<dbReference type="InterPro" id="IPR003112">
    <property type="entry name" value="Olfac-like_dom"/>
</dbReference>
<comment type="subcellular location">
    <subcellularLocation>
        <location evidence="1">Secreted</location>
    </subcellularLocation>
    <subcellularLocation>
        <location evidence="8">Synapse</location>
    </subcellularLocation>
</comment>
<dbReference type="Pfam" id="PF12308">
    <property type="entry name" value="Noelin-1"/>
    <property type="match status" value="1"/>
</dbReference>
<dbReference type="PANTHER" id="PTHR23192:SF87">
    <property type="entry name" value="AMASSIN-3"/>
    <property type="match status" value="1"/>
</dbReference>
<evidence type="ECO:0000256" key="8">
    <source>
        <dbReference type="ARBA" id="ARBA00034103"/>
    </source>
</evidence>
<dbReference type="SMART" id="SM00284">
    <property type="entry name" value="OLF"/>
    <property type="match status" value="1"/>
</dbReference>
<dbReference type="PANTHER" id="PTHR23192">
    <property type="entry name" value="OLFACTOMEDIN-RELATED"/>
    <property type="match status" value="1"/>
</dbReference>
<keyword evidence="4" id="KW-0770">Synapse</keyword>
<evidence type="ECO:0000313" key="15">
    <source>
        <dbReference type="RefSeq" id="XP_022093753.1"/>
    </source>
</evidence>
<keyword evidence="5 10" id="KW-0175">Coiled coil</keyword>
<feature type="coiled-coil region" evidence="10">
    <location>
        <begin position="65"/>
        <end position="92"/>
    </location>
</feature>
<dbReference type="RefSeq" id="XP_022093752.1">
    <property type="nucleotide sequence ID" value="XM_022238060.1"/>
</dbReference>
<proteinExistence type="predicted"/>
<dbReference type="AlphaFoldDB" id="A0A8B7YKG1"/>
<dbReference type="OrthoDB" id="8626508at2759"/>
<protein>
    <submittedName>
        <fullName evidence="14 15">Noelin-like</fullName>
    </submittedName>
</protein>
<keyword evidence="13" id="KW-1185">Reference proteome</keyword>
<dbReference type="OMA" id="CMQTIRP"/>
<gene>
    <name evidence="14 15" type="primary">LOC110980965</name>
</gene>
<reference evidence="14 15" key="1">
    <citation type="submission" date="2025-04" db="UniProtKB">
        <authorList>
            <consortium name="RefSeq"/>
        </authorList>
    </citation>
    <scope>IDENTIFICATION</scope>
</reference>
<evidence type="ECO:0000256" key="2">
    <source>
        <dbReference type="ARBA" id="ARBA00022525"/>
    </source>
</evidence>
<dbReference type="GO" id="GO:0007165">
    <property type="term" value="P:signal transduction"/>
    <property type="evidence" value="ECO:0007669"/>
    <property type="project" value="TreeGrafter"/>
</dbReference>
<name>A0A8B7YKG1_ACAPL</name>
<evidence type="ECO:0000256" key="9">
    <source>
        <dbReference type="PROSITE-ProRule" id="PRU00446"/>
    </source>
</evidence>
<evidence type="ECO:0000313" key="13">
    <source>
        <dbReference type="Proteomes" id="UP000694845"/>
    </source>
</evidence>
<evidence type="ECO:0000256" key="4">
    <source>
        <dbReference type="ARBA" id="ARBA00023018"/>
    </source>
</evidence>
<dbReference type="GO" id="GO:0045202">
    <property type="term" value="C:synapse"/>
    <property type="evidence" value="ECO:0007669"/>
    <property type="project" value="UniProtKB-SubCell"/>
</dbReference>
<evidence type="ECO:0000256" key="1">
    <source>
        <dbReference type="ARBA" id="ARBA00004613"/>
    </source>
</evidence>
<dbReference type="Proteomes" id="UP000694845">
    <property type="component" value="Unplaced"/>
</dbReference>
<keyword evidence="2" id="KW-0964">Secreted</keyword>
<evidence type="ECO:0000259" key="12">
    <source>
        <dbReference type="PROSITE" id="PS51132"/>
    </source>
</evidence>
<dbReference type="GO" id="GO:0005615">
    <property type="term" value="C:extracellular space"/>
    <property type="evidence" value="ECO:0007669"/>
    <property type="project" value="TreeGrafter"/>
</dbReference>